<reference evidence="1 2" key="1">
    <citation type="submission" date="2012-08" db="EMBL/GenBank/DDBJ databases">
        <title>Oryza genome evolution.</title>
        <authorList>
            <person name="Wing R.A."/>
        </authorList>
    </citation>
    <scope>NUCLEOTIDE SEQUENCE</scope>
</reference>
<dbReference type="HOGENOM" id="CLU_2419507_0_0_1"/>
<dbReference type="AlphaFoldDB" id="A0A0D9VS04"/>
<organism evidence="1 2">
    <name type="scientific">Leersia perrieri</name>
    <dbReference type="NCBI Taxonomy" id="77586"/>
    <lineage>
        <taxon>Eukaryota</taxon>
        <taxon>Viridiplantae</taxon>
        <taxon>Streptophyta</taxon>
        <taxon>Embryophyta</taxon>
        <taxon>Tracheophyta</taxon>
        <taxon>Spermatophyta</taxon>
        <taxon>Magnoliopsida</taxon>
        <taxon>Liliopsida</taxon>
        <taxon>Poales</taxon>
        <taxon>Poaceae</taxon>
        <taxon>BOP clade</taxon>
        <taxon>Oryzoideae</taxon>
        <taxon>Oryzeae</taxon>
        <taxon>Oryzinae</taxon>
        <taxon>Leersia</taxon>
    </lineage>
</organism>
<name>A0A0D9VS04_9ORYZ</name>
<reference evidence="1" key="3">
    <citation type="submission" date="2015-04" db="UniProtKB">
        <authorList>
            <consortium name="EnsemblPlants"/>
        </authorList>
    </citation>
    <scope>IDENTIFICATION</scope>
</reference>
<dbReference type="EnsemblPlants" id="LPERR03G09700.1">
    <property type="protein sequence ID" value="LPERR03G09700.1"/>
    <property type="gene ID" value="LPERR03G09700"/>
</dbReference>
<accession>A0A0D9VS04</accession>
<evidence type="ECO:0000313" key="1">
    <source>
        <dbReference type="EnsemblPlants" id="LPERR03G09700.1"/>
    </source>
</evidence>
<protein>
    <submittedName>
        <fullName evidence="1">Uncharacterized protein</fullName>
    </submittedName>
</protein>
<dbReference type="Proteomes" id="UP000032180">
    <property type="component" value="Chromosome 3"/>
</dbReference>
<reference evidence="2" key="2">
    <citation type="submission" date="2013-12" db="EMBL/GenBank/DDBJ databases">
        <authorList>
            <person name="Yu Y."/>
            <person name="Lee S."/>
            <person name="de Baynast K."/>
            <person name="Wissotski M."/>
            <person name="Liu L."/>
            <person name="Talag J."/>
            <person name="Goicoechea J."/>
            <person name="Angelova A."/>
            <person name="Jetty R."/>
            <person name="Kudrna D."/>
            <person name="Golser W."/>
            <person name="Rivera L."/>
            <person name="Zhang J."/>
            <person name="Wing R."/>
        </authorList>
    </citation>
    <scope>NUCLEOTIDE SEQUENCE</scope>
</reference>
<proteinExistence type="predicted"/>
<sequence length="92" mass="9876">MDTYISDPLLQCSLTAQPICTACAQEKERGENQNHCVWSRRGVYLISPFRGVSSLSSPLPSSAAACADLPRAVAPSSCCLRRALTDCFGVLL</sequence>
<dbReference type="Gramene" id="LPERR03G09700.1">
    <property type="protein sequence ID" value="LPERR03G09700.1"/>
    <property type="gene ID" value="LPERR03G09700"/>
</dbReference>
<evidence type="ECO:0000313" key="2">
    <source>
        <dbReference type="Proteomes" id="UP000032180"/>
    </source>
</evidence>
<keyword evidence="2" id="KW-1185">Reference proteome</keyword>